<gene>
    <name evidence="1" type="ORF">JCM31447_13440</name>
</gene>
<accession>A0A4P2VJL3</accession>
<dbReference type="EMBL" id="AP019368">
    <property type="protein sequence ID" value="BBH52901.1"/>
    <property type="molecule type" value="Genomic_DNA"/>
</dbReference>
<evidence type="ECO:0000313" key="2">
    <source>
        <dbReference type="Proteomes" id="UP000291236"/>
    </source>
</evidence>
<protein>
    <submittedName>
        <fullName evidence="1">Uncharacterized protein</fullName>
    </submittedName>
</protein>
<dbReference type="KEGG" id="sbf:JCM31447_13440"/>
<name>A0A4P2VJL3_FLUSA</name>
<dbReference type="OrthoDB" id="9342743at2"/>
<dbReference type="Proteomes" id="UP000291236">
    <property type="component" value="Chromosome"/>
</dbReference>
<dbReference type="AlphaFoldDB" id="A0A4P2VJL3"/>
<keyword evidence="2" id="KW-1185">Reference proteome</keyword>
<evidence type="ECO:0000313" key="1">
    <source>
        <dbReference type="EMBL" id="BBH52901.1"/>
    </source>
</evidence>
<organism evidence="1 2">
    <name type="scientific">Fluviispira sanaruensis</name>
    <dbReference type="NCBI Taxonomy" id="2493639"/>
    <lineage>
        <taxon>Bacteria</taxon>
        <taxon>Pseudomonadati</taxon>
        <taxon>Bdellovibrionota</taxon>
        <taxon>Oligoflexia</taxon>
        <taxon>Silvanigrellales</taxon>
        <taxon>Silvanigrellaceae</taxon>
        <taxon>Fluviispira</taxon>
    </lineage>
</organism>
<dbReference type="RefSeq" id="WP_130607774.1">
    <property type="nucleotide sequence ID" value="NZ_AP019368.1"/>
</dbReference>
<sequence length="176" mass="19448">MAKITKILLIVGLLVGAFAVVLLNRKKDTEVKSEKSNELSMTTKIYDKATGKVDEAPSHSPESYFGSLSFIGSEPNSKDMAQAILCVDQVADIEKIDLYMPDMGHGTQPPVVNKHEDISVAFKDKISAALKEKAAANPYFGCIHISAMQLYMPGLWQVRVFYKNDTVGLFDFNIKD</sequence>
<reference evidence="1 2" key="1">
    <citation type="submission" date="2018-12" db="EMBL/GenBank/DDBJ databases">
        <title>Rubrispira sanarue gen. nov., sp., nov., a member of the order Silvanigrellales, isolated from a brackish lake in Hamamatsu Japan.</title>
        <authorList>
            <person name="Maejima Y."/>
            <person name="Iino T."/>
            <person name="Muraguchi Y."/>
            <person name="Fukuda K."/>
            <person name="Nojiri H."/>
            <person name="Ohkuma M."/>
            <person name="Moriuchi R."/>
            <person name="Dohra H."/>
            <person name="Kimbara K."/>
            <person name="Shintani M."/>
        </authorList>
    </citation>
    <scope>NUCLEOTIDE SEQUENCE [LARGE SCALE GENOMIC DNA]</scope>
    <source>
        <strain evidence="1 2">RF1110005</strain>
    </source>
</reference>
<proteinExistence type="predicted"/>